<dbReference type="Proteomes" id="UP001497482">
    <property type="component" value="Chromosome 5"/>
</dbReference>
<keyword evidence="3" id="KW-1185">Reference proteome</keyword>
<dbReference type="EMBL" id="OZ035827">
    <property type="protein sequence ID" value="CAL1607316.1"/>
    <property type="molecule type" value="Genomic_DNA"/>
</dbReference>
<accession>A0AAV2M1U8</accession>
<proteinExistence type="predicted"/>
<evidence type="ECO:0000313" key="2">
    <source>
        <dbReference type="EMBL" id="CAL1607316.1"/>
    </source>
</evidence>
<dbReference type="AlphaFoldDB" id="A0AAV2M1U8"/>
<sequence length="107" mass="11645">MVRRREEGQRPPASGSATLYLSHEETESGPPSDQSNGSNSWAACPAQHLCIHSPEVSCVVVGGGPVRDTQDRRWMQRWLGRARSQLLEPFDCVCGGLALSPRGSDKV</sequence>
<feature type="region of interest" description="Disordered" evidence="1">
    <location>
        <begin position="1"/>
        <end position="40"/>
    </location>
</feature>
<evidence type="ECO:0000313" key="3">
    <source>
        <dbReference type="Proteomes" id="UP001497482"/>
    </source>
</evidence>
<evidence type="ECO:0000256" key="1">
    <source>
        <dbReference type="SAM" id="MobiDB-lite"/>
    </source>
</evidence>
<protein>
    <submittedName>
        <fullName evidence="2">Uncharacterized protein</fullName>
    </submittedName>
</protein>
<name>A0AAV2M1U8_KNICA</name>
<feature type="compositionally biased region" description="Polar residues" evidence="1">
    <location>
        <begin position="29"/>
        <end position="40"/>
    </location>
</feature>
<gene>
    <name evidence="2" type="ORF">KC01_LOCUS34369</name>
</gene>
<reference evidence="2 3" key="1">
    <citation type="submission" date="2024-04" db="EMBL/GenBank/DDBJ databases">
        <authorList>
            <person name="Waldvogel A.-M."/>
            <person name="Schoenle A."/>
        </authorList>
    </citation>
    <scope>NUCLEOTIDE SEQUENCE [LARGE SCALE GENOMIC DNA]</scope>
</reference>
<organism evidence="2 3">
    <name type="scientific">Knipowitschia caucasica</name>
    <name type="common">Caucasian dwarf goby</name>
    <name type="synonym">Pomatoschistus caucasicus</name>
    <dbReference type="NCBI Taxonomy" id="637954"/>
    <lineage>
        <taxon>Eukaryota</taxon>
        <taxon>Metazoa</taxon>
        <taxon>Chordata</taxon>
        <taxon>Craniata</taxon>
        <taxon>Vertebrata</taxon>
        <taxon>Euteleostomi</taxon>
        <taxon>Actinopterygii</taxon>
        <taxon>Neopterygii</taxon>
        <taxon>Teleostei</taxon>
        <taxon>Neoteleostei</taxon>
        <taxon>Acanthomorphata</taxon>
        <taxon>Gobiaria</taxon>
        <taxon>Gobiiformes</taxon>
        <taxon>Gobioidei</taxon>
        <taxon>Gobiidae</taxon>
        <taxon>Gobiinae</taxon>
        <taxon>Knipowitschia</taxon>
    </lineage>
</organism>